<feature type="compositionally biased region" description="Basic and acidic residues" evidence="1">
    <location>
        <begin position="16"/>
        <end position="35"/>
    </location>
</feature>
<dbReference type="AlphaFoldDB" id="A0A5E4Q5I0"/>
<reference evidence="2 3" key="1">
    <citation type="submission" date="2017-07" db="EMBL/GenBank/DDBJ databases">
        <authorList>
            <person name="Talla V."/>
            <person name="Backstrom N."/>
        </authorList>
    </citation>
    <scope>NUCLEOTIDE SEQUENCE [LARGE SCALE GENOMIC DNA]</scope>
</reference>
<sequence>MSPPKKKTKVVIPINNKRENDCDERPRKRSKREVLTEDVQSRRRKNFIKACEQVSYNAYFDYNKRLHLISLPTCLNIDTCVHQDFKNKTDMKQIPGRIEEAFKIEMKSNIWWDALEVCFLCITPNQYLSRNILMDNAHEDTTSNYTISSLLDRCRHVLSLNFNMHPPCHIKSIRKCYVSFLTSPMDLKQNTFTNRTSFGCEKGIVKYCFNRLEYELSIESPDGALVEKTKNTPEEMKQSVQGLHWQKEKFEIFELLERSDRIERLMAVLHSIIELLQFDLAIWHSRYTNNSGSHIMRSHKPFMAHILWSNNILYTGAVTTNCRQILKLFVYFVHLKYPERHINTLMVWLNAVIQTFYMCENNSSGDYPNTGKYCSAFANEFYKIIAELPPKSIIRVLERINPIFMRSLIGQKHIQNILSICHDEDIIKIFLNFMLNSQWQSFPIGDPIQVPESLVAKHIKPSKLLKYLAKLTRNVLKSNNNLVSEAQDGYAKYDRIVDLQVDKFDQNHIITSIYVAFHAYLEAYSIPKVQETLDTLNKMLYDDSSNNREDLKSYSVSETFIKKYRSIFQSLQELMHVLQNKKRDDEYSQS</sequence>
<dbReference type="EMBL" id="FZQP02001670">
    <property type="protein sequence ID" value="VVC93515.1"/>
    <property type="molecule type" value="Genomic_DNA"/>
</dbReference>
<evidence type="ECO:0000256" key="1">
    <source>
        <dbReference type="SAM" id="MobiDB-lite"/>
    </source>
</evidence>
<evidence type="ECO:0000313" key="2">
    <source>
        <dbReference type="EMBL" id="VVC93515.1"/>
    </source>
</evidence>
<feature type="region of interest" description="Disordered" evidence="1">
    <location>
        <begin position="1"/>
        <end position="35"/>
    </location>
</feature>
<organism evidence="2 3">
    <name type="scientific">Leptidea sinapis</name>
    <dbReference type="NCBI Taxonomy" id="189913"/>
    <lineage>
        <taxon>Eukaryota</taxon>
        <taxon>Metazoa</taxon>
        <taxon>Ecdysozoa</taxon>
        <taxon>Arthropoda</taxon>
        <taxon>Hexapoda</taxon>
        <taxon>Insecta</taxon>
        <taxon>Pterygota</taxon>
        <taxon>Neoptera</taxon>
        <taxon>Endopterygota</taxon>
        <taxon>Lepidoptera</taxon>
        <taxon>Glossata</taxon>
        <taxon>Ditrysia</taxon>
        <taxon>Papilionoidea</taxon>
        <taxon>Pieridae</taxon>
        <taxon>Dismorphiinae</taxon>
        <taxon>Leptidea</taxon>
    </lineage>
</organism>
<evidence type="ECO:0000313" key="3">
    <source>
        <dbReference type="Proteomes" id="UP000324832"/>
    </source>
</evidence>
<gene>
    <name evidence="2" type="ORF">LSINAPIS_LOCUS5686</name>
</gene>
<dbReference type="Proteomes" id="UP000324832">
    <property type="component" value="Unassembled WGS sequence"/>
</dbReference>
<proteinExistence type="predicted"/>
<protein>
    <submittedName>
        <fullName evidence="2">Uncharacterized protein</fullName>
    </submittedName>
</protein>
<name>A0A5E4Q5I0_9NEOP</name>
<accession>A0A5E4Q5I0</accession>
<keyword evidence="3" id="KW-1185">Reference proteome</keyword>